<feature type="chain" id="PRO_5009790480" description="DUF2860 domain-containing protein" evidence="1">
    <location>
        <begin position="18"/>
        <end position="304"/>
    </location>
</feature>
<proteinExistence type="predicted"/>
<feature type="signal peptide" evidence="1">
    <location>
        <begin position="1"/>
        <end position="17"/>
    </location>
</feature>
<evidence type="ECO:0000313" key="2">
    <source>
        <dbReference type="EMBL" id="KPH55734.1"/>
    </source>
</evidence>
<evidence type="ECO:0008006" key="4">
    <source>
        <dbReference type="Google" id="ProtNLM"/>
    </source>
</evidence>
<dbReference type="InterPro" id="IPR016896">
    <property type="entry name" value="DUF2860"/>
</dbReference>
<evidence type="ECO:0000313" key="3">
    <source>
        <dbReference type="Proteomes" id="UP000037997"/>
    </source>
</evidence>
<sequence length="304" mass="34243">MIKIALTLAMCGSLVLAAESGFSGNISLGGGFKKGESNIDPSLDENRLNSLNDKNNSTEAIPFLGIELSYKGLLSDDEVYLKNYNGRDVSGLSVGYGLNYGNNKSDIAFISSLRQEAYANPYQIGDREVVDRNQYGLKIEQTYHFNEKLDVFGRYVYAQDNYDKENLEQSLRREGDIHEFEVGFKYYGIEIGAYYDMKNADGSAESYDGFGIKIDGNLPILDNETFANFGLVYGNRSYDSKNIIFDKTRESDIWKAKLGISRHNIFGYKGVYAFATYLYSNVSDDIGFFDERYHIGLVGLGYRF</sequence>
<dbReference type="PATRIC" id="fig|35818.11.peg.1316"/>
<protein>
    <recommendedName>
        <fullName evidence="4">DUF2860 domain-containing protein</fullName>
    </recommendedName>
</protein>
<dbReference type="Proteomes" id="UP000037997">
    <property type="component" value="Unassembled WGS sequence"/>
</dbReference>
<reference evidence="2 3" key="1">
    <citation type="submission" date="2014-06" db="EMBL/GenBank/DDBJ databases">
        <title>Helicobacter pullorum isolates in fresh chicken meat - phenotypic and genotypic features.</title>
        <authorList>
            <person name="Borges V."/>
            <person name="Santos A."/>
            <person name="Correia C.B."/>
            <person name="Saraiva M."/>
            <person name="Menard A."/>
            <person name="Vieira L."/>
            <person name="Sampaio D.A."/>
            <person name="Gomes J.P."/>
            <person name="Oleastro M."/>
        </authorList>
    </citation>
    <scope>NUCLEOTIDE SEQUENCE [LARGE SCALE GENOMIC DNA]</scope>
    <source>
        <strain evidence="2 3">229334/12</strain>
    </source>
</reference>
<dbReference type="EMBL" id="JNOC01000034">
    <property type="protein sequence ID" value="KPH55734.1"/>
    <property type="molecule type" value="Genomic_DNA"/>
</dbReference>
<evidence type="ECO:0000256" key="1">
    <source>
        <dbReference type="SAM" id="SignalP"/>
    </source>
</evidence>
<comment type="caution">
    <text evidence="2">The sequence shown here is derived from an EMBL/GenBank/DDBJ whole genome shotgun (WGS) entry which is preliminary data.</text>
</comment>
<accession>A0A0N1EFF8</accession>
<dbReference type="Pfam" id="PF11059">
    <property type="entry name" value="DUF2860"/>
    <property type="match status" value="1"/>
</dbReference>
<organism evidence="2 3">
    <name type="scientific">Helicobacter pullorum</name>
    <dbReference type="NCBI Taxonomy" id="35818"/>
    <lineage>
        <taxon>Bacteria</taxon>
        <taxon>Pseudomonadati</taxon>
        <taxon>Campylobacterota</taxon>
        <taxon>Epsilonproteobacteria</taxon>
        <taxon>Campylobacterales</taxon>
        <taxon>Helicobacteraceae</taxon>
        <taxon>Helicobacter</taxon>
    </lineage>
</organism>
<name>A0A0N1EFF8_9HELI</name>
<dbReference type="PIRSF" id="PIRSF028696">
    <property type="entry name" value="UCP028696"/>
    <property type="match status" value="1"/>
</dbReference>
<dbReference type="RefSeq" id="WP_054198024.1">
    <property type="nucleotide sequence ID" value="NZ_CAKMIM010000028.1"/>
</dbReference>
<dbReference type="AlphaFoldDB" id="A0A0N1EFF8"/>
<gene>
    <name evidence="2" type="ORF">HPU229334_06665</name>
</gene>
<keyword evidence="1" id="KW-0732">Signal</keyword>